<proteinExistence type="predicted"/>
<protein>
    <recommendedName>
        <fullName evidence="1">DUF1638 domain-containing protein</fullName>
    </recommendedName>
</protein>
<gene>
    <name evidence="2" type="ORF">SAMN05216233_101448</name>
</gene>
<feature type="domain" description="DUF1638" evidence="1">
    <location>
        <begin position="36"/>
        <end position="210"/>
    </location>
</feature>
<evidence type="ECO:0000313" key="3">
    <source>
        <dbReference type="Proteomes" id="UP000198870"/>
    </source>
</evidence>
<dbReference type="Pfam" id="PF07796">
    <property type="entry name" value="DUF1638"/>
    <property type="match status" value="1"/>
</dbReference>
<accession>A0A1G5ATY1</accession>
<reference evidence="2 3" key="1">
    <citation type="submission" date="2016-10" db="EMBL/GenBank/DDBJ databases">
        <authorList>
            <person name="de Groot N.N."/>
        </authorList>
    </citation>
    <scope>NUCLEOTIDE SEQUENCE [LARGE SCALE GENOMIC DNA]</scope>
    <source>
        <strain evidence="2 3">AA1</strain>
    </source>
</reference>
<evidence type="ECO:0000313" key="2">
    <source>
        <dbReference type="EMBL" id="SCX81299.1"/>
    </source>
</evidence>
<dbReference type="AlphaFoldDB" id="A0A1G5ATY1"/>
<dbReference type="EMBL" id="FMUX01000001">
    <property type="protein sequence ID" value="SCX81299.1"/>
    <property type="molecule type" value="Genomic_DNA"/>
</dbReference>
<dbReference type="InterPro" id="IPR012437">
    <property type="entry name" value="DUF1638"/>
</dbReference>
<dbReference type="OrthoDB" id="9787351at2"/>
<dbReference type="STRING" id="419481.SAMN05216233_101448"/>
<organism evidence="2 3">
    <name type="scientific">Desulfoluna spongiiphila</name>
    <dbReference type="NCBI Taxonomy" id="419481"/>
    <lineage>
        <taxon>Bacteria</taxon>
        <taxon>Pseudomonadati</taxon>
        <taxon>Thermodesulfobacteriota</taxon>
        <taxon>Desulfobacteria</taxon>
        <taxon>Desulfobacterales</taxon>
        <taxon>Desulfolunaceae</taxon>
        <taxon>Desulfoluna</taxon>
    </lineage>
</organism>
<evidence type="ECO:0000259" key="1">
    <source>
        <dbReference type="Pfam" id="PF07796"/>
    </source>
</evidence>
<sequence length="245" mass="27757">MDTPAPRRQAFIGCSVMTEEATHLAARCRHHTTLSFIEMGLHDTPKLLHTAIQEAVDRVDESHEVILLGYGLCSKGLAEIRAGSIPLVIPRAHDCVTLFLGSAERYRRHFAQRPDTYWYMPGSVDGGEVRGPDRHARLIRDYTEKYGEKKAKRLAELDRQSVAHYKRAAFVELGMTDSTEARQKTKDAARWQGWEYDEITGDKRLLTDLLEGPWDEGRFLVVKPGQIIVPVYDDETILAARDPEA</sequence>
<keyword evidence="3" id="KW-1185">Reference proteome</keyword>
<dbReference type="RefSeq" id="WP_092207743.1">
    <property type="nucleotide sequence ID" value="NZ_FMUX01000001.1"/>
</dbReference>
<dbReference type="Proteomes" id="UP000198870">
    <property type="component" value="Unassembled WGS sequence"/>
</dbReference>
<name>A0A1G5ATY1_9BACT</name>